<protein>
    <recommendedName>
        <fullName evidence="4">Mitochondrial ATPase complex subunit ATP10</fullName>
    </recommendedName>
</protein>
<evidence type="ECO:0000313" key="2">
    <source>
        <dbReference type="EMBL" id="KAG6118720.1"/>
    </source>
</evidence>
<comment type="caution">
    <text evidence="2">The sequence shown here is derived from an EMBL/GenBank/DDBJ whole genome shotgun (WGS) entry which is preliminary data.</text>
</comment>
<feature type="region of interest" description="Disordered" evidence="1">
    <location>
        <begin position="42"/>
        <end position="63"/>
    </location>
</feature>
<dbReference type="GO" id="GO:0033615">
    <property type="term" value="P:mitochondrial proton-transporting ATP synthase complex assembly"/>
    <property type="evidence" value="ECO:0007669"/>
    <property type="project" value="TreeGrafter"/>
</dbReference>
<evidence type="ECO:0000256" key="1">
    <source>
        <dbReference type="SAM" id="MobiDB-lite"/>
    </source>
</evidence>
<evidence type="ECO:0000313" key="3">
    <source>
        <dbReference type="Proteomes" id="UP000732380"/>
    </source>
</evidence>
<evidence type="ECO:0008006" key="4">
    <source>
        <dbReference type="Google" id="ProtNLM"/>
    </source>
</evidence>
<dbReference type="PANTHER" id="PTHR28106">
    <property type="entry name" value="MITOCHONDRIAL ATPASE COMPLEX SUBUNIT ATP10"/>
    <property type="match status" value="1"/>
</dbReference>
<dbReference type="EMBL" id="SRQM01000096">
    <property type="protein sequence ID" value="KAG6118720.1"/>
    <property type="molecule type" value="Genomic_DNA"/>
</dbReference>
<dbReference type="InterPro" id="IPR007849">
    <property type="entry name" value="ATP10"/>
</dbReference>
<organism evidence="2 3">
    <name type="scientific">Claviceps humidiphila</name>
    <dbReference type="NCBI Taxonomy" id="1294629"/>
    <lineage>
        <taxon>Eukaryota</taxon>
        <taxon>Fungi</taxon>
        <taxon>Dikarya</taxon>
        <taxon>Ascomycota</taxon>
        <taxon>Pezizomycotina</taxon>
        <taxon>Sordariomycetes</taxon>
        <taxon>Hypocreomycetidae</taxon>
        <taxon>Hypocreales</taxon>
        <taxon>Clavicipitaceae</taxon>
        <taxon>Claviceps</taxon>
    </lineage>
</organism>
<dbReference type="Pfam" id="PF05176">
    <property type="entry name" value="ATP-synt_10"/>
    <property type="match status" value="1"/>
</dbReference>
<proteinExistence type="predicted"/>
<gene>
    <name evidence="2" type="ORF">E4U13_008331</name>
</gene>
<name>A0A9P7Q5H8_9HYPO</name>
<feature type="region of interest" description="Disordered" evidence="1">
    <location>
        <begin position="331"/>
        <end position="362"/>
    </location>
</feature>
<dbReference type="AlphaFoldDB" id="A0A9P7Q5H8"/>
<dbReference type="GO" id="GO:0005743">
    <property type="term" value="C:mitochondrial inner membrane"/>
    <property type="evidence" value="ECO:0007669"/>
    <property type="project" value="TreeGrafter"/>
</dbReference>
<dbReference type="Proteomes" id="UP000732380">
    <property type="component" value="Unassembled WGS sequence"/>
</dbReference>
<accession>A0A9P7Q5H8</accession>
<reference evidence="2 3" key="1">
    <citation type="journal article" date="2020" name="bioRxiv">
        <title>Whole genome comparisons of ergot fungi reveals the divergence and evolution of species within the genus Claviceps are the result of varying mechanisms driving genome evolution and host range expansion.</title>
        <authorList>
            <person name="Wyka S.A."/>
            <person name="Mondo S.J."/>
            <person name="Liu M."/>
            <person name="Dettman J."/>
            <person name="Nalam V."/>
            <person name="Broders K.D."/>
        </authorList>
    </citation>
    <scope>NUCLEOTIDE SEQUENCE [LARGE SCALE GENOMIC DNA]</scope>
    <source>
        <strain evidence="2 3">LM576</strain>
    </source>
</reference>
<keyword evidence="3" id="KW-1185">Reference proteome</keyword>
<sequence>MSSRKLGLAVAGLASRNTPSSALATCLLCQCRRSFATTAQRRRYAPPASGAALDPKSRIAGKPIEAPRSYGKQDFEVFVPKPLPRPIGMSLPPNAGENTGIDTRSFQQRREDIISREKNLQRRQELTAKIIRPYFRDWGNLRFEEGKSFIAPPRLFKADCSLYFPNLHGQTLLKKDKTRHDTTPVLTGKASVVSLFSSQWAEKQAGTFISKEANPALHQVLTDNPDVAQMVHVNYEDNMAKALLIKLFRWNLRKEIAEKDWDKYFIVRRGITDEIRESIGFLNGKVAYTYLVDQHCRIRWAGSGSSQPEEVESLAKGLARIVASIKTEAAQPVTASKQLPGEAAPLPLSPVPSLGGGNVGGR</sequence>
<dbReference type="PANTHER" id="PTHR28106:SF1">
    <property type="entry name" value="MITOCHONDRIAL ATPASE COMPLEX SUBUNIT ATP10"/>
    <property type="match status" value="1"/>
</dbReference>